<evidence type="ECO:0000256" key="1">
    <source>
        <dbReference type="ARBA" id="ARBA00022628"/>
    </source>
</evidence>
<accession>A0ABS8LTR2</accession>
<comment type="catalytic activity">
    <reaction evidence="5">
        <text>ethanolamine = acetaldehyde + NH4(+)</text>
        <dbReference type="Rhea" id="RHEA:15313"/>
        <dbReference type="ChEBI" id="CHEBI:15343"/>
        <dbReference type="ChEBI" id="CHEBI:28938"/>
        <dbReference type="ChEBI" id="CHEBI:57603"/>
        <dbReference type="EC" id="4.3.1.7"/>
    </reaction>
</comment>
<comment type="subcellular location">
    <subcellularLocation>
        <location evidence="5">Bacterial microcompartment</location>
    </subcellularLocation>
</comment>
<dbReference type="Proteomes" id="UP001430605">
    <property type="component" value="Unassembled WGS sequence"/>
</dbReference>
<dbReference type="PANTHER" id="PTHR39330">
    <property type="entry name" value="ETHANOLAMINE AMMONIA-LYASE LIGHT CHAIN"/>
    <property type="match status" value="1"/>
</dbReference>
<keyword evidence="1 5" id="KW-0846">Cobalamin</keyword>
<sequence length="297" mass="31919">MAASNLAARYRRHFGVHWHRPAVERRHERTLHTALRCLGAPAPTDARAHCAGRVGTSLPTDAHLEFQLAHAQARDAVHLAFDPAPLQATLEQRGRSSILLQSAAADRHQYLQRPDLGRRLAEDAAAQLRGLTAVHGGGQDVAVVIADGLSALAVHRHAAHMLDQIDALASQEGWSLAPAVLVAQGRVAIGDEVGELLNARAVIVLIGERPGLSSPDSLGLYLTYTPRVGLTDAARNCISNIRAEGLSYAEATHKLAYLLREAFRRRLSGVQLKDEAEQPASLAGPADIAPRTFLLPD</sequence>
<name>A0ABS8LTR2_XANEU</name>
<feature type="binding site" evidence="5">
    <location>
        <position position="187"/>
    </location>
    <ligand>
        <name>adenosylcob(III)alamin</name>
        <dbReference type="ChEBI" id="CHEBI:18408"/>
    </ligand>
</feature>
<evidence type="ECO:0000313" key="6">
    <source>
        <dbReference type="EMBL" id="MCC8637114.1"/>
    </source>
</evidence>
<comment type="pathway">
    <text evidence="5">Amine and polyamine degradation; ethanolamine degradation.</text>
</comment>
<keyword evidence="7" id="KW-1185">Reference proteome</keyword>
<evidence type="ECO:0000256" key="5">
    <source>
        <dbReference type="HAMAP-Rule" id="MF_00601"/>
    </source>
</evidence>
<dbReference type="InterPro" id="IPR009246">
    <property type="entry name" value="EutC"/>
</dbReference>
<comment type="function">
    <text evidence="5">Catalyzes the deamination of various vicinal amino-alcohols to oxo compounds. Allows this organism to utilize ethanolamine as the sole source of nitrogen and carbon in the presence of external vitamin B12.</text>
</comment>
<evidence type="ECO:0000256" key="3">
    <source>
        <dbReference type="ARBA" id="ARBA00023285"/>
    </source>
</evidence>
<dbReference type="EC" id="4.3.1.7" evidence="5"/>
<feature type="binding site" evidence="5">
    <location>
        <position position="208"/>
    </location>
    <ligand>
        <name>adenosylcob(III)alamin</name>
        <dbReference type="ChEBI" id="CHEBI:18408"/>
    </ligand>
</feature>
<keyword evidence="4 5" id="KW-1283">Bacterial microcompartment</keyword>
<evidence type="ECO:0000256" key="4">
    <source>
        <dbReference type="ARBA" id="ARBA00024446"/>
    </source>
</evidence>
<dbReference type="GO" id="GO:0008851">
    <property type="term" value="F:ethanolamine ammonia-lyase activity"/>
    <property type="evidence" value="ECO:0007669"/>
    <property type="project" value="UniProtKB-EC"/>
</dbReference>
<dbReference type="EMBL" id="JAJIUS010000097">
    <property type="protein sequence ID" value="MCC8637114.1"/>
    <property type="molecule type" value="Genomic_DNA"/>
</dbReference>
<dbReference type="NCBIfam" id="NF003971">
    <property type="entry name" value="PRK05465.1"/>
    <property type="match status" value="1"/>
</dbReference>
<comment type="subunit">
    <text evidence="5">The basic unit is a heterodimer which dimerizes to form tetramers. The heterotetramers trimerize; 6 large subunits form a core ring with 6 small subunits projecting outwards.</text>
</comment>
<dbReference type="InterPro" id="IPR042255">
    <property type="entry name" value="EutC_N"/>
</dbReference>
<comment type="cofactor">
    <cofactor evidence="5">
        <name>adenosylcob(III)alamin</name>
        <dbReference type="ChEBI" id="CHEBI:18408"/>
    </cofactor>
    <text evidence="5">Binds between the large and small subunits.</text>
</comment>
<comment type="similarity">
    <text evidence="5">Belongs to the EutC family.</text>
</comment>
<gene>
    <name evidence="5 6" type="primary">eutC</name>
    <name evidence="6" type="ORF">LN463_19505</name>
</gene>
<dbReference type="InterPro" id="IPR042251">
    <property type="entry name" value="EutC_C"/>
</dbReference>
<keyword evidence="3 5" id="KW-0170">Cobalt</keyword>
<evidence type="ECO:0000313" key="7">
    <source>
        <dbReference type="Proteomes" id="UP001430605"/>
    </source>
</evidence>
<reference evidence="6" key="1">
    <citation type="submission" date="2021-11" db="EMBL/GenBank/DDBJ databases">
        <title>Genome resources and taxonomic validation of 89 Xanthomonas strains.</title>
        <authorList>
            <person name="Tambong J.T."/>
        </authorList>
    </citation>
    <scope>NUCLEOTIDE SEQUENCE</scope>
    <source>
        <strain evidence="6">Xv 72</strain>
    </source>
</reference>
<protein>
    <recommendedName>
        <fullName evidence="5">Ethanolamine ammonia-lyase small subunit</fullName>
        <shortName evidence="5">EAL small subunit</shortName>
        <ecNumber evidence="5">4.3.1.7</ecNumber>
    </recommendedName>
</protein>
<dbReference type="PANTHER" id="PTHR39330:SF1">
    <property type="entry name" value="ETHANOLAMINE AMMONIA-LYASE SMALL SUBUNIT"/>
    <property type="match status" value="1"/>
</dbReference>
<proteinExistence type="inferred from homology"/>
<feature type="binding site" evidence="5">
    <location>
        <position position="237"/>
    </location>
    <ligand>
        <name>adenosylcob(III)alamin</name>
        <dbReference type="ChEBI" id="CHEBI:18408"/>
    </ligand>
</feature>
<keyword evidence="2 5" id="KW-0456">Lyase</keyword>
<dbReference type="Gene3D" id="3.40.50.11240">
    <property type="entry name" value="Ethanolamine ammonia-lyase light chain (EutC)"/>
    <property type="match status" value="1"/>
</dbReference>
<dbReference type="Gene3D" id="1.10.30.40">
    <property type="entry name" value="Ethanolamine ammonia-lyase light chain (EutC), N-terminal domain"/>
    <property type="match status" value="1"/>
</dbReference>
<evidence type="ECO:0000256" key="2">
    <source>
        <dbReference type="ARBA" id="ARBA00023239"/>
    </source>
</evidence>
<dbReference type="HAMAP" id="MF_00601">
    <property type="entry name" value="EutC"/>
    <property type="match status" value="1"/>
</dbReference>
<dbReference type="RefSeq" id="WP_228886371.1">
    <property type="nucleotide sequence ID" value="NZ_JAJITJ010000088.1"/>
</dbReference>
<organism evidence="6 7">
    <name type="scientific">Xanthomonas euvesicatoria pv. euvesicatoria</name>
    <dbReference type="NCBI Taxonomy" id="2753541"/>
    <lineage>
        <taxon>Bacteria</taxon>
        <taxon>Pseudomonadati</taxon>
        <taxon>Pseudomonadota</taxon>
        <taxon>Gammaproteobacteria</taxon>
        <taxon>Lysobacterales</taxon>
        <taxon>Lysobacteraceae</taxon>
        <taxon>Xanthomonas</taxon>
    </lineage>
</organism>
<comment type="caution">
    <text evidence="6">The sequence shown here is derived from an EMBL/GenBank/DDBJ whole genome shotgun (WGS) entry which is preliminary data.</text>
</comment>
<dbReference type="Pfam" id="PF05985">
    <property type="entry name" value="EutC"/>
    <property type="match status" value="1"/>
</dbReference>